<keyword evidence="8" id="KW-0449">Lipoprotein</keyword>
<keyword evidence="2" id="KW-0519">Myristate</keyword>
<protein>
    <recommendedName>
        <fullName evidence="15">MICOS complex subunit MIC25</fullName>
    </recommendedName>
</protein>
<proteinExistence type="inferred from homology"/>
<keyword evidence="4 11" id="KW-0175">Coiled coil</keyword>
<feature type="region of interest" description="Disordered" evidence="12">
    <location>
        <begin position="62"/>
        <end position="91"/>
    </location>
</feature>
<evidence type="ECO:0000256" key="2">
    <source>
        <dbReference type="ARBA" id="ARBA00022707"/>
    </source>
</evidence>
<evidence type="ECO:0000313" key="14">
    <source>
        <dbReference type="Proteomes" id="UP001152803"/>
    </source>
</evidence>
<evidence type="ECO:0000313" key="13">
    <source>
        <dbReference type="EMBL" id="KAJ8259081.1"/>
    </source>
</evidence>
<dbReference type="PANTHER" id="PTHR47609:SF1">
    <property type="entry name" value="MICOS COMPLEX SUBUNIT MIC25"/>
    <property type="match status" value="1"/>
</dbReference>
<dbReference type="GO" id="GO:0061617">
    <property type="term" value="C:MICOS complex"/>
    <property type="evidence" value="ECO:0007669"/>
    <property type="project" value="InterPro"/>
</dbReference>
<name>A0A9Q1D5J5_CONCO</name>
<sequence>MQLTKVTFRREKLSENCTEVAVATMGAGESSTRKVSFGLDEDDRVKVLHGVKLSEDVLHRMRDSIHSPVPQPTPSVGPREDPVPRPGPNAADMQEELRQRYARVQEMVQEELTRIRRQEREAGQEELNTAMLRERAQGRDEAERAQQLEKQLDRKEAELKHLAAFYKEQLTLLEKKNLDYYTLTAELYQETATKAEAHVKPRSISPICSGLQAQVLSCYRSNPNQTLHCSSLAKEYLQCINAAKKGALLTQAGLRPRHPSQGPGHRPALGQSVLPLAEDPARINGTTGGEAGVLLLPDSGYRPRIPPEDVASLEYGCQFHSE</sequence>
<dbReference type="Pfam" id="PF05300">
    <property type="entry name" value="MIC19_MIC25"/>
    <property type="match status" value="1"/>
</dbReference>
<dbReference type="OrthoDB" id="70030at2759"/>
<evidence type="ECO:0000256" key="9">
    <source>
        <dbReference type="ARBA" id="ARBA00034476"/>
    </source>
</evidence>
<evidence type="ECO:0000256" key="4">
    <source>
        <dbReference type="ARBA" id="ARBA00023054"/>
    </source>
</evidence>
<feature type="coiled-coil region" evidence="11">
    <location>
        <begin position="94"/>
        <end position="165"/>
    </location>
</feature>
<evidence type="ECO:0000256" key="5">
    <source>
        <dbReference type="ARBA" id="ARBA00023128"/>
    </source>
</evidence>
<keyword evidence="5" id="KW-0496">Mitochondrion</keyword>
<dbReference type="Proteomes" id="UP001152803">
    <property type="component" value="Unassembled WGS sequence"/>
</dbReference>
<dbReference type="EMBL" id="JAFJMO010000013">
    <property type="protein sequence ID" value="KAJ8259081.1"/>
    <property type="molecule type" value="Genomic_DNA"/>
</dbReference>
<organism evidence="13 14">
    <name type="scientific">Conger conger</name>
    <name type="common">Conger eel</name>
    <name type="synonym">Muraena conger</name>
    <dbReference type="NCBI Taxonomy" id="82655"/>
    <lineage>
        <taxon>Eukaryota</taxon>
        <taxon>Metazoa</taxon>
        <taxon>Chordata</taxon>
        <taxon>Craniata</taxon>
        <taxon>Vertebrata</taxon>
        <taxon>Euteleostomi</taxon>
        <taxon>Actinopterygii</taxon>
        <taxon>Neopterygii</taxon>
        <taxon>Teleostei</taxon>
        <taxon>Anguilliformes</taxon>
        <taxon>Congridae</taxon>
        <taxon>Conger</taxon>
    </lineage>
</organism>
<evidence type="ECO:0000256" key="7">
    <source>
        <dbReference type="ARBA" id="ARBA00023157"/>
    </source>
</evidence>
<keyword evidence="3" id="KW-0999">Mitochondrion inner membrane</keyword>
<dbReference type="PANTHER" id="PTHR47609">
    <property type="entry name" value="MICOS COMPLEX SUBUNIT MIC25"/>
    <property type="match status" value="1"/>
</dbReference>
<keyword evidence="14" id="KW-1185">Reference proteome</keyword>
<evidence type="ECO:0000256" key="12">
    <source>
        <dbReference type="SAM" id="MobiDB-lite"/>
    </source>
</evidence>
<evidence type="ECO:0008006" key="15">
    <source>
        <dbReference type="Google" id="ProtNLM"/>
    </source>
</evidence>
<evidence type="ECO:0000256" key="11">
    <source>
        <dbReference type="SAM" id="Coils"/>
    </source>
</evidence>
<evidence type="ECO:0000256" key="1">
    <source>
        <dbReference type="ARBA" id="ARBA00002689"/>
    </source>
</evidence>
<reference evidence="13" key="1">
    <citation type="journal article" date="2023" name="Science">
        <title>Genome structures resolve the early diversification of teleost fishes.</title>
        <authorList>
            <person name="Parey E."/>
            <person name="Louis A."/>
            <person name="Montfort J."/>
            <person name="Bouchez O."/>
            <person name="Roques C."/>
            <person name="Iampietro C."/>
            <person name="Lluch J."/>
            <person name="Castinel A."/>
            <person name="Donnadieu C."/>
            <person name="Desvignes T."/>
            <person name="Floi Bucao C."/>
            <person name="Jouanno E."/>
            <person name="Wen M."/>
            <person name="Mejri S."/>
            <person name="Dirks R."/>
            <person name="Jansen H."/>
            <person name="Henkel C."/>
            <person name="Chen W.J."/>
            <person name="Zahm M."/>
            <person name="Cabau C."/>
            <person name="Klopp C."/>
            <person name="Thompson A.W."/>
            <person name="Robinson-Rechavi M."/>
            <person name="Braasch I."/>
            <person name="Lecointre G."/>
            <person name="Bobe J."/>
            <person name="Postlethwait J.H."/>
            <person name="Berthelot C."/>
            <person name="Roest Crollius H."/>
            <person name="Guiguen Y."/>
        </authorList>
    </citation>
    <scope>NUCLEOTIDE SEQUENCE</scope>
    <source>
        <strain evidence="13">Concon-B</strain>
    </source>
</reference>
<dbReference type="AlphaFoldDB" id="A0A9Q1D5J5"/>
<dbReference type="InterPro" id="IPR042860">
    <property type="entry name" value="MIC25"/>
</dbReference>
<evidence type="ECO:0000256" key="3">
    <source>
        <dbReference type="ARBA" id="ARBA00022792"/>
    </source>
</evidence>
<keyword evidence="6" id="KW-0472">Membrane</keyword>
<evidence type="ECO:0000256" key="6">
    <source>
        <dbReference type="ARBA" id="ARBA00023136"/>
    </source>
</evidence>
<comment type="subcellular location">
    <subcellularLocation>
        <location evidence="9">Mitochondrion inner membrane</location>
        <topology evidence="9">Lipid-anchor</topology>
    </subcellularLocation>
</comment>
<evidence type="ECO:0000256" key="10">
    <source>
        <dbReference type="ARBA" id="ARBA00034480"/>
    </source>
</evidence>
<comment type="caution">
    <text evidence="13">The sequence shown here is derived from an EMBL/GenBank/DDBJ whole genome shotgun (WGS) entry which is preliminary data.</text>
</comment>
<accession>A0A9Q1D5J5</accession>
<evidence type="ECO:0000256" key="8">
    <source>
        <dbReference type="ARBA" id="ARBA00023288"/>
    </source>
</evidence>
<dbReference type="InterPro" id="IPR007964">
    <property type="entry name" value="MIC19/MIC25"/>
</dbReference>
<gene>
    <name evidence="13" type="ORF">COCON_G00180930</name>
</gene>
<keyword evidence="7" id="KW-1015">Disulfide bond</keyword>
<comment type="function">
    <text evidence="1">Component of the MICOS complex, a large protein complex of the mitochondrial inner membrane that plays crucial roles in the maintenance of crista junctions, inner membrane architecture, and formation of contact sites to the outer membrane.</text>
</comment>
<comment type="similarity">
    <text evidence="10">Belongs to the MICOS complex subunit Mic19 family. Metazoan Mic25 subfamily.</text>
</comment>